<dbReference type="Proteomes" id="UP000026902">
    <property type="component" value="Segment"/>
</dbReference>
<evidence type="ECO:0000313" key="2">
    <source>
        <dbReference type="Proteomes" id="UP000026902"/>
    </source>
</evidence>
<proteinExistence type="predicted"/>
<name>A0A024AZA1_9CAUD</name>
<protein>
    <submittedName>
        <fullName evidence="1">Uncharacterized protein</fullName>
    </submittedName>
</protein>
<dbReference type="KEGG" id="vg:19526323"/>
<evidence type="ECO:0000313" key="1">
    <source>
        <dbReference type="EMBL" id="AHZ09457.1"/>
    </source>
</evidence>
<dbReference type="RefSeq" id="YP_009036923.1">
    <property type="nucleotide sequence ID" value="NC_024216.1"/>
</dbReference>
<organism evidence="1 2">
    <name type="scientific">Bacillus phage CAM003</name>
    <dbReference type="NCBI Taxonomy" id="1486657"/>
    <lineage>
        <taxon>Viruses</taxon>
        <taxon>Duplodnaviria</taxon>
        <taxon>Heunggongvirae</taxon>
        <taxon>Uroviricota</taxon>
        <taxon>Caudoviricetes</taxon>
        <taxon>Herelleviridae</taxon>
        <taxon>Bastillevirinae</taxon>
        <taxon>Bastillevirus</taxon>
        <taxon>Bastillevirus CAM003</taxon>
    </lineage>
</organism>
<dbReference type="EMBL" id="KJ489397">
    <property type="protein sequence ID" value="AHZ09457.1"/>
    <property type="molecule type" value="Genomic_DNA"/>
</dbReference>
<reference evidence="2" key="1">
    <citation type="submission" date="2014-09" db="EMBL/GenBank/DDBJ databases">
        <authorList>
            <person name="Sauder A.B."/>
            <person name="McKenzie Q.R."/>
            <person name="Temple L.M."/>
            <person name="Alexis B.K."/>
            <person name="Al-Atrache Z."/>
            <person name="Lewis L.O."/>
            <person name="Loesser-Casey K.E."/>
            <person name="Mitchell K.J."/>
        </authorList>
    </citation>
    <scope>NUCLEOTIDE SEQUENCE [LARGE SCALE GENOMIC DNA]</scope>
</reference>
<sequence length="88" mass="10612">MTKHTRNRQLVKLGDGFMWRTTVPIDMIRNEHKVWGLDPKFEWRRVPMWKIGNKIHQFNYIRFTHEGSTGKYVDKDERIMVMPVVGII</sequence>
<accession>A0A024AZA1</accession>
<keyword evidence="2" id="KW-1185">Reference proteome</keyword>
<dbReference type="GeneID" id="19526323"/>